<keyword evidence="2" id="KW-0479">Metal-binding</keyword>
<evidence type="ECO:0000256" key="3">
    <source>
        <dbReference type="SAM" id="MobiDB-lite"/>
    </source>
</evidence>
<organism evidence="6">
    <name type="scientific">Serpula lacrymans var. lacrymans (strain S7.3)</name>
    <name type="common">Dry rot fungus</name>
    <dbReference type="NCBI Taxonomy" id="936435"/>
    <lineage>
        <taxon>Eukaryota</taxon>
        <taxon>Fungi</taxon>
        <taxon>Dikarya</taxon>
        <taxon>Basidiomycota</taxon>
        <taxon>Agaricomycotina</taxon>
        <taxon>Agaricomycetes</taxon>
        <taxon>Agaricomycetidae</taxon>
        <taxon>Boletales</taxon>
        <taxon>Coniophorineae</taxon>
        <taxon>Serpulaceae</taxon>
        <taxon>Serpula</taxon>
    </lineage>
</organism>
<dbReference type="GO" id="GO:0008270">
    <property type="term" value="F:zinc ion binding"/>
    <property type="evidence" value="ECO:0007669"/>
    <property type="project" value="UniProtKB-KW"/>
</dbReference>
<keyword evidence="2" id="KW-0862">Zinc</keyword>
<dbReference type="OrthoDB" id="2645941at2759"/>
<name>F8PYP5_SERL3</name>
<evidence type="ECO:0000256" key="1">
    <source>
        <dbReference type="ARBA" id="ARBA00022664"/>
    </source>
</evidence>
<feature type="compositionally biased region" description="Basic and acidic residues" evidence="3">
    <location>
        <begin position="1"/>
        <end position="17"/>
    </location>
</feature>
<dbReference type="InterPro" id="IPR036875">
    <property type="entry name" value="Znf_CCHC_sf"/>
</dbReference>
<evidence type="ECO:0000256" key="2">
    <source>
        <dbReference type="PROSITE-ProRule" id="PRU00047"/>
    </source>
</evidence>
<proteinExistence type="predicted"/>
<feature type="domain" description="CCHC-type" evidence="4">
    <location>
        <begin position="78"/>
        <end position="94"/>
    </location>
</feature>
<keyword evidence="6" id="KW-1185">Reference proteome</keyword>
<keyword evidence="2" id="KW-0863">Zinc-finger</keyword>
<protein>
    <recommendedName>
        <fullName evidence="4">CCHC-type domain-containing protein</fullName>
    </recommendedName>
</protein>
<reference evidence="6" key="1">
    <citation type="journal article" date="2011" name="Science">
        <title>The plant cell wall-decomposing machinery underlies the functional diversity of forest fungi.</title>
        <authorList>
            <person name="Eastwood D.C."/>
            <person name="Floudas D."/>
            <person name="Binder M."/>
            <person name="Majcherczyk A."/>
            <person name="Schneider P."/>
            <person name="Aerts A."/>
            <person name="Asiegbu F.O."/>
            <person name="Baker S.E."/>
            <person name="Barry K."/>
            <person name="Bendiksby M."/>
            <person name="Blumentritt M."/>
            <person name="Coutinho P.M."/>
            <person name="Cullen D."/>
            <person name="de Vries R.P."/>
            <person name="Gathman A."/>
            <person name="Goodell B."/>
            <person name="Henrissat B."/>
            <person name="Ihrmark K."/>
            <person name="Kauserud H."/>
            <person name="Kohler A."/>
            <person name="LaButti K."/>
            <person name="Lapidus A."/>
            <person name="Lavin J.L."/>
            <person name="Lee Y.-H."/>
            <person name="Lindquist E."/>
            <person name="Lilly W."/>
            <person name="Lucas S."/>
            <person name="Morin E."/>
            <person name="Murat C."/>
            <person name="Oguiza J.A."/>
            <person name="Park J."/>
            <person name="Pisabarro A.G."/>
            <person name="Riley R."/>
            <person name="Rosling A."/>
            <person name="Salamov A."/>
            <person name="Schmidt O."/>
            <person name="Schmutz J."/>
            <person name="Skrede I."/>
            <person name="Stenlid J."/>
            <person name="Wiebenga A."/>
            <person name="Xie X."/>
            <person name="Kuees U."/>
            <person name="Hibbett D.S."/>
            <person name="Hoffmeister D."/>
            <person name="Hoegberg N."/>
            <person name="Martin F."/>
            <person name="Grigoriev I.V."/>
            <person name="Watkinson S.C."/>
        </authorList>
    </citation>
    <scope>NUCLEOTIDE SEQUENCE [LARGE SCALE GENOMIC DNA]</scope>
    <source>
        <strain evidence="6">strain S7.3</strain>
    </source>
</reference>
<sequence length="123" mass="14692">MNKPLVDRRLPRVEKRTHQNGLYLERKRKEKKGSENGKKSYSEQKKEGEKKRDGTGYTYTGNGERMEVDKAKFHTEGRCYRCGEKGHRSFECKDAQKRKPQFNVREFLEKMTKEEREKLLEGF</sequence>
<dbReference type="GO" id="GO:0006397">
    <property type="term" value="P:mRNA processing"/>
    <property type="evidence" value="ECO:0007669"/>
    <property type="project" value="UniProtKB-KW"/>
</dbReference>
<dbReference type="GO" id="GO:0003676">
    <property type="term" value="F:nucleic acid binding"/>
    <property type="evidence" value="ECO:0007669"/>
    <property type="project" value="InterPro"/>
</dbReference>
<gene>
    <name evidence="5" type="ORF">SERLA73DRAFT_152751</name>
</gene>
<evidence type="ECO:0000313" key="6">
    <source>
        <dbReference type="Proteomes" id="UP000008063"/>
    </source>
</evidence>
<evidence type="ECO:0000259" key="4">
    <source>
        <dbReference type="PROSITE" id="PS50158"/>
    </source>
</evidence>
<dbReference type="EMBL" id="GL945480">
    <property type="protein sequence ID" value="EGN99008.1"/>
    <property type="molecule type" value="Genomic_DNA"/>
</dbReference>
<dbReference type="PROSITE" id="PS50158">
    <property type="entry name" value="ZF_CCHC"/>
    <property type="match status" value="1"/>
</dbReference>
<dbReference type="Proteomes" id="UP000008063">
    <property type="component" value="Unassembled WGS sequence"/>
</dbReference>
<evidence type="ECO:0000313" key="5">
    <source>
        <dbReference type="EMBL" id="EGN99008.1"/>
    </source>
</evidence>
<dbReference type="HOGENOM" id="CLU_086447_2_0_1"/>
<dbReference type="Pfam" id="PF00098">
    <property type="entry name" value="zf-CCHC"/>
    <property type="match status" value="1"/>
</dbReference>
<accession>F8PYP5</accession>
<keyword evidence="1" id="KW-0507">mRNA processing</keyword>
<dbReference type="AlphaFoldDB" id="F8PYP5"/>
<dbReference type="Gene3D" id="4.10.60.10">
    <property type="entry name" value="Zinc finger, CCHC-type"/>
    <property type="match status" value="1"/>
</dbReference>
<feature type="compositionally biased region" description="Basic and acidic residues" evidence="3">
    <location>
        <begin position="24"/>
        <end position="54"/>
    </location>
</feature>
<dbReference type="SUPFAM" id="SSF57756">
    <property type="entry name" value="Retrovirus zinc finger-like domains"/>
    <property type="match status" value="1"/>
</dbReference>
<dbReference type="SMART" id="SM00343">
    <property type="entry name" value="ZnF_C2HC"/>
    <property type="match status" value="1"/>
</dbReference>
<dbReference type="InterPro" id="IPR001878">
    <property type="entry name" value="Znf_CCHC"/>
</dbReference>
<feature type="region of interest" description="Disordered" evidence="3">
    <location>
        <begin position="1"/>
        <end position="62"/>
    </location>
</feature>
<dbReference type="InParanoid" id="F8PYP5"/>